<sequence>MRLAEPMSIFWKQMPSLKDSSEGQATINKFNHLCEALVGYEILSYRAWKKIVSCQRCNCGCFTT</sequence>
<protein>
    <submittedName>
        <fullName evidence="1">Uncharacterized protein</fullName>
    </submittedName>
</protein>
<proteinExistence type="predicted"/>
<reference evidence="1 2" key="1">
    <citation type="submission" date="2018-11" db="EMBL/GenBank/DDBJ databases">
        <authorList>
            <consortium name="Pathogen Informatics"/>
        </authorList>
    </citation>
    <scope>NUCLEOTIDE SEQUENCE [LARGE SCALE GENOMIC DNA]</scope>
</reference>
<evidence type="ECO:0000313" key="2">
    <source>
        <dbReference type="Proteomes" id="UP000281553"/>
    </source>
</evidence>
<gene>
    <name evidence="1" type="ORF">DILT_LOCUS18336</name>
</gene>
<name>A0A3P7RCG9_DIBLA</name>
<evidence type="ECO:0000313" key="1">
    <source>
        <dbReference type="EMBL" id="VDN40766.1"/>
    </source>
</evidence>
<dbReference type="EMBL" id="UYRU01099513">
    <property type="protein sequence ID" value="VDN40766.1"/>
    <property type="molecule type" value="Genomic_DNA"/>
</dbReference>
<dbReference type="AlphaFoldDB" id="A0A3P7RCG9"/>
<dbReference type="Proteomes" id="UP000281553">
    <property type="component" value="Unassembled WGS sequence"/>
</dbReference>
<organism evidence="1 2">
    <name type="scientific">Dibothriocephalus latus</name>
    <name type="common">Fish tapeworm</name>
    <name type="synonym">Diphyllobothrium latum</name>
    <dbReference type="NCBI Taxonomy" id="60516"/>
    <lineage>
        <taxon>Eukaryota</taxon>
        <taxon>Metazoa</taxon>
        <taxon>Spiralia</taxon>
        <taxon>Lophotrochozoa</taxon>
        <taxon>Platyhelminthes</taxon>
        <taxon>Cestoda</taxon>
        <taxon>Eucestoda</taxon>
        <taxon>Diphyllobothriidea</taxon>
        <taxon>Diphyllobothriidae</taxon>
        <taxon>Dibothriocephalus</taxon>
    </lineage>
</organism>
<accession>A0A3P7RCG9</accession>
<keyword evidence="2" id="KW-1185">Reference proteome</keyword>